<dbReference type="RefSeq" id="WP_311943621.1">
    <property type="nucleotide sequence ID" value="NZ_JAVSCS010000041.1"/>
</dbReference>
<evidence type="ECO:0000313" key="2">
    <source>
        <dbReference type="EMBL" id="MEW9306985.1"/>
    </source>
</evidence>
<dbReference type="InterPro" id="IPR036388">
    <property type="entry name" value="WH-like_DNA-bd_sf"/>
</dbReference>
<protein>
    <submittedName>
        <fullName evidence="2">Winged helix-turn-helix domain-containing protein</fullName>
    </submittedName>
</protein>
<evidence type="ECO:0000256" key="1">
    <source>
        <dbReference type="SAM" id="MobiDB-lite"/>
    </source>
</evidence>
<dbReference type="EMBL" id="JBFNQD010000004">
    <property type="protein sequence ID" value="MEW9306985.1"/>
    <property type="molecule type" value="Genomic_DNA"/>
</dbReference>
<organism evidence="2 3">
    <name type="scientific">Labrys neptuniae</name>
    <dbReference type="NCBI Taxonomy" id="376174"/>
    <lineage>
        <taxon>Bacteria</taxon>
        <taxon>Pseudomonadati</taxon>
        <taxon>Pseudomonadota</taxon>
        <taxon>Alphaproteobacteria</taxon>
        <taxon>Hyphomicrobiales</taxon>
        <taxon>Xanthobacteraceae</taxon>
        <taxon>Labrys</taxon>
    </lineage>
</organism>
<proteinExistence type="predicted"/>
<feature type="compositionally biased region" description="Basic and acidic residues" evidence="1">
    <location>
        <begin position="105"/>
        <end position="114"/>
    </location>
</feature>
<comment type="caution">
    <text evidence="2">The sequence shown here is derived from an EMBL/GenBank/DDBJ whole genome shotgun (WGS) entry which is preliminary data.</text>
</comment>
<dbReference type="PANTHER" id="PTHR30432:SF1">
    <property type="entry name" value="DNA-BINDING TRANSCRIPTIONAL DUAL REGULATOR MODE"/>
    <property type="match status" value="1"/>
</dbReference>
<dbReference type="Proteomes" id="UP001555786">
    <property type="component" value="Unassembled WGS sequence"/>
</dbReference>
<name>A0ABV3PMX4_9HYPH</name>
<reference evidence="2 3" key="1">
    <citation type="submission" date="2024-07" db="EMBL/GenBank/DDBJ databases">
        <title>Description of Labrys sedimenti sp. nov., isolated from a diclofenac-degrading enrichment culture.</title>
        <authorList>
            <person name="Tancsics A."/>
            <person name="Csepanyi A."/>
        </authorList>
    </citation>
    <scope>NUCLEOTIDE SEQUENCE [LARGE SCALE GENOMIC DNA]</scope>
    <source>
        <strain evidence="2 3">LMG 23578</strain>
    </source>
</reference>
<evidence type="ECO:0000313" key="3">
    <source>
        <dbReference type="Proteomes" id="UP001555786"/>
    </source>
</evidence>
<dbReference type="SUPFAM" id="SSF46785">
    <property type="entry name" value="Winged helix' DNA-binding domain"/>
    <property type="match status" value="1"/>
</dbReference>
<dbReference type="InterPro" id="IPR051815">
    <property type="entry name" value="Molybdate_resp_trans_reg"/>
</dbReference>
<dbReference type="Gene3D" id="1.10.10.10">
    <property type="entry name" value="Winged helix-like DNA-binding domain superfamily/Winged helix DNA-binding domain"/>
    <property type="match status" value="1"/>
</dbReference>
<dbReference type="InterPro" id="IPR036390">
    <property type="entry name" value="WH_DNA-bd_sf"/>
</dbReference>
<feature type="region of interest" description="Disordered" evidence="1">
    <location>
        <begin position="104"/>
        <end position="125"/>
    </location>
</feature>
<sequence>MRIDLGPEGRIGLGKIELLENIALLGSISAAGRAMGMSYRRAWDLVEEINQIFGKPVATRRIGGKNGGGAVLTPLGLALIARFRAIERAVSDVAHDHIAALQNEIVRRPAHEEQATPQAPPQAKN</sequence>
<gene>
    <name evidence="2" type="ORF">ABXS05_15640</name>
</gene>
<keyword evidence="3" id="KW-1185">Reference proteome</keyword>
<accession>A0ABV3PMX4</accession>
<dbReference type="PANTHER" id="PTHR30432">
    <property type="entry name" value="TRANSCRIPTIONAL REGULATOR MODE"/>
    <property type="match status" value="1"/>
</dbReference>